<organism evidence="4">
    <name type="scientific">Deinococcus sonorensis KR-87</name>
    <dbReference type="NCBI Taxonomy" id="694439"/>
    <lineage>
        <taxon>Bacteria</taxon>
        <taxon>Thermotogati</taxon>
        <taxon>Deinococcota</taxon>
        <taxon>Deinococci</taxon>
        <taxon>Deinococcales</taxon>
        <taxon>Deinococcaceae</taxon>
        <taxon>Deinococcus</taxon>
    </lineage>
</organism>
<evidence type="ECO:0000259" key="3">
    <source>
        <dbReference type="PROSITE" id="PS51175"/>
    </source>
</evidence>
<dbReference type="SUPFAM" id="SSF48208">
    <property type="entry name" value="Six-hairpin glycosidases"/>
    <property type="match status" value="1"/>
</dbReference>
<accession>A0AAU7U5A9</accession>
<dbReference type="SUPFAM" id="SSF49785">
    <property type="entry name" value="Galactose-binding domain-like"/>
    <property type="match status" value="1"/>
</dbReference>
<evidence type="ECO:0000256" key="1">
    <source>
        <dbReference type="ARBA" id="ARBA00022729"/>
    </source>
</evidence>
<keyword evidence="4" id="KW-0614">Plasmid</keyword>
<sequence length="510" mass="55154">MRNTLLLWLTVPGLCVSAAPAQPAPSAPDPARAMSDFLKAYWDPDRGLFLAWNRSAPFARPSGAGPGGGKYSDFWWAAQLWDLVLDAAARDPDNAADRALIAQVYDGFQAAYPEWQNDFNDDLGWWAQAATRAAALTHDARYQQRAEALFTDIWRSWTPDLGGGVLWRRSGGTQKNVATNAPLVVTAVRLYQATNDPVYLERARQLYTFVDTRLTDGDARVYDNIEGGELRRWDFTYNVGNFVLASLALREVTTDPAERAHLLTRAVKSADWALANLTNAGIFLDEGSGDGGGFKGVLMRGLAALTREPDLNPGSRARYTDSLRENATQVWNQRRPSDGLVGPDWSSPAGDGVIESMTAASAVAALLLAPPPLPGGPVTGNGRYEAENSLREHVNTSVAAPGFTGRGYVNAFVQDGGFVEFRVNVASAGPYTARLHYSAGAGAAVRSVSVNGADARPVTLPATPDWQTWADQDVPLTLPAGASRVRLSFNRLSGDRNWLNLDHLTLGSRP</sequence>
<dbReference type="InterPro" id="IPR006584">
    <property type="entry name" value="Cellulose-bd_IV"/>
</dbReference>
<dbReference type="RefSeq" id="WP_350240679.1">
    <property type="nucleotide sequence ID" value="NZ_CP158296.1"/>
</dbReference>
<dbReference type="PROSITE" id="PS51175">
    <property type="entry name" value="CBM6"/>
    <property type="match status" value="1"/>
</dbReference>
<dbReference type="InterPro" id="IPR005198">
    <property type="entry name" value="Glyco_hydro_76"/>
</dbReference>
<dbReference type="GO" id="GO:0016787">
    <property type="term" value="F:hydrolase activity"/>
    <property type="evidence" value="ECO:0007669"/>
    <property type="project" value="UniProtKB-KW"/>
</dbReference>
<dbReference type="GO" id="GO:0030246">
    <property type="term" value="F:carbohydrate binding"/>
    <property type="evidence" value="ECO:0007669"/>
    <property type="project" value="InterPro"/>
</dbReference>
<dbReference type="Gene3D" id="2.60.120.260">
    <property type="entry name" value="Galactose-binding domain-like"/>
    <property type="match status" value="1"/>
</dbReference>
<dbReference type="PANTHER" id="PTHR47791">
    <property type="entry name" value="MEIOTICALLY UP-REGULATED GENE 191 PROTEIN"/>
    <property type="match status" value="1"/>
</dbReference>
<geneLocation type="plasmid" evidence="4">
    <name>pDson04</name>
</geneLocation>
<reference evidence="4" key="1">
    <citation type="submission" date="2024-06" db="EMBL/GenBank/DDBJ databases">
        <title>Draft Genome Sequence of Deinococcus sonorensis Type Strain KR-87, a Biofilm Producing Representative of the Genus Deinococcus.</title>
        <authorList>
            <person name="Boren L.S."/>
            <person name="Grosso R.A."/>
            <person name="Hugenberg-Cox A.N."/>
            <person name="Hill J.T.E."/>
            <person name="Albert C.M."/>
            <person name="Tuohy J.M."/>
        </authorList>
    </citation>
    <scope>NUCLEOTIDE SEQUENCE</scope>
    <source>
        <strain evidence="4">KR-87</strain>
        <plasmid evidence="4">pDson04</plasmid>
    </source>
</reference>
<dbReference type="SMART" id="SM00606">
    <property type="entry name" value="CBD_IV"/>
    <property type="match status" value="1"/>
</dbReference>
<feature type="chain" id="PRO_5043414452" evidence="2">
    <location>
        <begin position="22"/>
        <end position="510"/>
    </location>
</feature>
<dbReference type="InterPro" id="IPR008928">
    <property type="entry name" value="6-hairpin_glycosidase_sf"/>
</dbReference>
<dbReference type="InterPro" id="IPR008979">
    <property type="entry name" value="Galactose-bd-like_sf"/>
</dbReference>
<evidence type="ECO:0000256" key="2">
    <source>
        <dbReference type="SAM" id="SignalP"/>
    </source>
</evidence>
<dbReference type="Pfam" id="PF16990">
    <property type="entry name" value="CBM_35"/>
    <property type="match status" value="1"/>
</dbReference>
<feature type="signal peptide" evidence="2">
    <location>
        <begin position="1"/>
        <end position="21"/>
    </location>
</feature>
<proteinExistence type="predicted"/>
<dbReference type="Pfam" id="PF03663">
    <property type="entry name" value="Glyco_hydro_76"/>
    <property type="match status" value="1"/>
</dbReference>
<dbReference type="InterPro" id="IPR053169">
    <property type="entry name" value="MUG_Protein"/>
</dbReference>
<dbReference type="AlphaFoldDB" id="A0AAU7U5A9"/>
<dbReference type="GO" id="GO:0005975">
    <property type="term" value="P:carbohydrate metabolic process"/>
    <property type="evidence" value="ECO:0007669"/>
    <property type="project" value="InterPro"/>
</dbReference>
<dbReference type="KEGG" id="dsc:ABOD76_00755"/>
<dbReference type="Gene3D" id="1.50.10.20">
    <property type="match status" value="1"/>
</dbReference>
<protein>
    <submittedName>
        <fullName evidence="4">Glycoside hydrolase family 76 protein</fullName>
    </submittedName>
</protein>
<dbReference type="PANTHER" id="PTHR47791:SF3">
    <property type="entry name" value="MEIOTICALLY UP-REGULATED GENE 191 PROTEIN"/>
    <property type="match status" value="1"/>
</dbReference>
<keyword evidence="1 2" id="KW-0732">Signal</keyword>
<gene>
    <name evidence="4" type="ORF">ABOD76_00755</name>
</gene>
<name>A0AAU7U5A9_9DEIO</name>
<keyword evidence="4" id="KW-0378">Hydrolase</keyword>
<dbReference type="InterPro" id="IPR005084">
    <property type="entry name" value="CBM6"/>
</dbReference>
<evidence type="ECO:0000313" key="4">
    <source>
        <dbReference type="EMBL" id="XBV83286.1"/>
    </source>
</evidence>
<dbReference type="EMBL" id="CP158296">
    <property type="protein sequence ID" value="XBV83286.1"/>
    <property type="molecule type" value="Genomic_DNA"/>
</dbReference>
<feature type="domain" description="CBM6" evidence="3">
    <location>
        <begin position="382"/>
        <end position="507"/>
    </location>
</feature>